<evidence type="ECO:0000313" key="3">
    <source>
        <dbReference type="Proteomes" id="UP001319870"/>
    </source>
</evidence>
<evidence type="ECO:0000313" key="2">
    <source>
        <dbReference type="EMBL" id="MCA5894375.1"/>
    </source>
</evidence>
<feature type="domain" description="DUF4232" evidence="1">
    <location>
        <begin position="309"/>
        <end position="449"/>
    </location>
</feature>
<protein>
    <submittedName>
        <fullName evidence="2">DUF4232 domain-containing protein</fullName>
    </submittedName>
</protein>
<evidence type="ECO:0000259" key="1">
    <source>
        <dbReference type="Pfam" id="PF14016"/>
    </source>
</evidence>
<proteinExistence type="predicted"/>
<organism evidence="2 3">
    <name type="scientific">Isoptericola luteus</name>
    <dbReference type="NCBI Taxonomy" id="2879484"/>
    <lineage>
        <taxon>Bacteria</taxon>
        <taxon>Bacillati</taxon>
        <taxon>Actinomycetota</taxon>
        <taxon>Actinomycetes</taxon>
        <taxon>Micrococcales</taxon>
        <taxon>Promicromonosporaceae</taxon>
        <taxon>Isoptericola</taxon>
    </lineage>
</organism>
<dbReference type="Proteomes" id="UP001319870">
    <property type="component" value="Unassembled WGS sequence"/>
</dbReference>
<name>A0ABS7ZH63_9MICO</name>
<dbReference type="RefSeq" id="WP_225566136.1">
    <property type="nucleotide sequence ID" value="NZ_JAIXCQ010000009.1"/>
</dbReference>
<gene>
    <name evidence="2" type="ORF">LEP48_13610</name>
</gene>
<dbReference type="EMBL" id="JAIXCQ010000009">
    <property type="protein sequence ID" value="MCA5894375.1"/>
    <property type="molecule type" value="Genomic_DNA"/>
</dbReference>
<dbReference type="Pfam" id="PF14016">
    <property type="entry name" value="DUF4232"/>
    <property type="match status" value="1"/>
</dbReference>
<comment type="caution">
    <text evidence="2">The sequence shown here is derived from an EMBL/GenBank/DDBJ whole genome shotgun (WGS) entry which is preliminary data.</text>
</comment>
<sequence>MTRTRAVAVMLLVSTIGMVLALVWRSVVEPLPGPLQDVAARVELVPGVVGLDTEDTTSAGLSQDPVTFVDWTVRLDPALSPAAAQSAASAVTSEARVPASLESSTVLALTFTTGPTTSAGDETMRLRSPDEGAVALAYSLLASGASTVDDSTVTVPDAARLAPAAAVVEHADEGGMFRPPNRLRTGDDAVVYDAGLVPRAATAGLVADVAAYPGVTRVAFTWEQVSPSELRITTTSPTGSDDARALATLLDDAPESTVVTPTGYTLVADDGSQTTGWVAGLEPPRTVPHSVPLPDDVEQWPADADAPDCTGSDLELTLGTPDAALGSRYLGVEARNISAAPCAVDGVPDVVFRDADGEEQAGVRFVAAAPGVVPGRVVVPPGENLLATLEWDAMSTANDPDVTTALDVTPVPGADPVRLVPEIPAGAGTSAGPTTLDVLDGAEVQIGPWAQGADGWS</sequence>
<accession>A0ABS7ZH63</accession>
<keyword evidence="3" id="KW-1185">Reference proteome</keyword>
<reference evidence="2 3" key="1">
    <citation type="submission" date="2021-09" db="EMBL/GenBank/DDBJ databases">
        <title>Isoptericola luteus sp. nov., a novel bacterium isolated from Harbin, the capital city of Heilongjiang province.</title>
        <authorList>
            <person name="Li J."/>
        </authorList>
    </citation>
    <scope>NUCLEOTIDE SEQUENCE [LARGE SCALE GENOMIC DNA]</scope>
    <source>
        <strain evidence="2 3">NEAU-Y5</strain>
    </source>
</reference>
<dbReference type="InterPro" id="IPR025326">
    <property type="entry name" value="DUF4232"/>
</dbReference>